<keyword evidence="9" id="KW-1185">Reference proteome</keyword>
<dbReference type="InterPro" id="IPR036609">
    <property type="entry name" value="LCCL_sf"/>
</dbReference>
<proteinExistence type="predicted"/>
<accession>A0AAD9DZL0</accession>
<dbReference type="SUPFAM" id="SSF69848">
    <property type="entry name" value="LCCL domain"/>
    <property type="match status" value="3"/>
</dbReference>
<reference evidence="8" key="1">
    <citation type="submission" date="2023-03" db="EMBL/GenBank/DDBJ databases">
        <title>Electrophorus voltai genome.</title>
        <authorList>
            <person name="Bian C."/>
        </authorList>
    </citation>
    <scope>NUCLEOTIDE SEQUENCE</scope>
    <source>
        <strain evidence="8">CB-2022</strain>
        <tissue evidence="8">Muscle</tissue>
    </source>
</reference>
<keyword evidence="5" id="KW-1015">Disulfide bond</keyword>
<dbReference type="SMART" id="SM00198">
    <property type="entry name" value="SCP"/>
    <property type="match status" value="1"/>
</dbReference>
<dbReference type="PANTHER" id="PTHR31331:SF1">
    <property type="entry name" value="CYSTEINE RICH SECRETORY PROTEIN LCCL DOMAIN CONTAINING 2"/>
    <property type="match status" value="1"/>
</dbReference>
<dbReference type="InterPro" id="IPR035940">
    <property type="entry name" value="CAP_sf"/>
</dbReference>
<evidence type="ECO:0000259" key="7">
    <source>
        <dbReference type="PROSITE" id="PS50820"/>
    </source>
</evidence>
<dbReference type="InterPro" id="IPR051957">
    <property type="entry name" value="CRISP-LCCL_domain"/>
</dbReference>
<dbReference type="PRINTS" id="PR00837">
    <property type="entry name" value="V5TPXLIKE"/>
</dbReference>
<protein>
    <recommendedName>
        <fullName evidence="7">LCCL domain-containing protein</fullName>
    </recommendedName>
</protein>
<dbReference type="Gene3D" id="2.170.130.20">
    <property type="entry name" value="LCCL-like domain"/>
    <property type="match status" value="2"/>
</dbReference>
<evidence type="ECO:0000313" key="9">
    <source>
        <dbReference type="Proteomes" id="UP001239994"/>
    </source>
</evidence>
<evidence type="ECO:0000313" key="8">
    <source>
        <dbReference type="EMBL" id="KAK1798888.1"/>
    </source>
</evidence>
<feature type="non-terminal residue" evidence="8">
    <location>
        <position position="1"/>
    </location>
</feature>
<dbReference type="FunFam" id="2.170.130.20:FF:000001">
    <property type="entry name" value="Cysteine-rich secretory protein LCCL domain-containing 1"/>
    <property type="match status" value="1"/>
</dbReference>
<dbReference type="SUPFAM" id="SSF55797">
    <property type="entry name" value="PR-1-like"/>
    <property type="match status" value="1"/>
</dbReference>
<dbReference type="InterPro" id="IPR018244">
    <property type="entry name" value="Allrgn_V5/Tpx1_CS"/>
</dbReference>
<dbReference type="FunFam" id="3.40.33.10:FF:000001">
    <property type="entry name" value="Cysteine-rich secretory protein LCCL domain containing 1"/>
    <property type="match status" value="1"/>
</dbReference>
<keyword evidence="4" id="KW-0677">Repeat</keyword>
<keyword evidence="3" id="KW-0732">Signal</keyword>
<evidence type="ECO:0000256" key="2">
    <source>
        <dbReference type="ARBA" id="ARBA00022525"/>
    </source>
</evidence>
<dbReference type="Pfam" id="PF00188">
    <property type="entry name" value="CAP"/>
    <property type="match status" value="1"/>
</dbReference>
<dbReference type="SMART" id="SM00603">
    <property type="entry name" value="LCCL"/>
    <property type="match status" value="2"/>
</dbReference>
<evidence type="ECO:0000256" key="4">
    <source>
        <dbReference type="ARBA" id="ARBA00022737"/>
    </source>
</evidence>
<comment type="subcellular location">
    <subcellularLocation>
        <location evidence="1">Secreted</location>
    </subcellularLocation>
</comment>
<evidence type="ECO:0000256" key="3">
    <source>
        <dbReference type="ARBA" id="ARBA00022729"/>
    </source>
</evidence>
<dbReference type="AlphaFoldDB" id="A0AAD9DZL0"/>
<feature type="compositionally biased region" description="Basic residues" evidence="6">
    <location>
        <begin position="286"/>
        <end position="296"/>
    </location>
</feature>
<dbReference type="InterPro" id="IPR014044">
    <property type="entry name" value="CAP_dom"/>
</dbReference>
<dbReference type="EMBL" id="JAROKS010000012">
    <property type="protein sequence ID" value="KAK1798888.1"/>
    <property type="molecule type" value="Genomic_DNA"/>
</dbReference>
<dbReference type="InterPro" id="IPR004043">
    <property type="entry name" value="LCCL"/>
</dbReference>
<dbReference type="PROSITE" id="PS50820">
    <property type="entry name" value="LCCL"/>
    <property type="match status" value="2"/>
</dbReference>
<sequence>SPARFPPDHTQAAMRRALSPVLLLLLAARLAASIFLPDSLELKRLLSRYQVELEPNATAPGSSPRQRRAIPWADREEILALHNKLRGDVYPTASNMEYMVWDDELERSATHWAEECQWEHGPKDLLMSIGQNLAVHWGRYRSPAYHVQAWYDEVKDYTYPYPYECNPWCPERCSGPMCTHYTQLVWATTSRVGCAVHICPRMSVWGEIWENSVYLVCNYSPKGNWIGEAPYQPGRPCSQCPPSYGGGCRDNLCYKGDPERHETPEMNEVERPQLPVPQTTPAKPVTRPKSKPKKPLSPKVTRTNFLAQNIRCETRMRDKCKGVTCSRYNCPANCANNRAKVWGTSYYDVQSSICRAAVHHGVIDNTGGLVDITRQDNFPFFVKATKNGVESLSKYKTANAFMVAKVHSKCECKTTTFFPPTVASVDCYTTVAEICPFRSTSSHCPRVDCPANCKNEPSYWAPVIGSNIYADVSSCSSCLVGVLSCVAHVAHQCVLVGLVLNSSICRAAIHAGVIKASGGSVDILALDKRKSYAGSLKNGIQSERNPELRKINNGTVCGTRLLIGLARQQ</sequence>
<evidence type="ECO:0000256" key="5">
    <source>
        <dbReference type="ARBA" id="ARBA00023157"/>
    </source>
</evidence>
<feature type="region of interest" description="Disordered" evidence="6">
    <location>
        <begin position="259"/>
        <end position="298"/>
    </location>
</feature>
<dbReference type="Proteomes" id="UP001239994">
    <property type="component" value="Unassembled WGS sequence"/>
</dbReference>
<feature type="compositionally biased region" description="Basic and acidic residues" evidence="6">
    <location>
        <begin position="259"/>
        <end position="271"/>
    </location>
</feature>
<feature type="domain" description="LCCL" evidence="7">
    <location>
        <begin position="421"/>
        <end position="542"/>
    </location>
</feature>
<comment type="caution">
    <text evidence="8">The sequence shown here is derived from an EMBL/GenBank/DDBJ whole genome shotgun (WGS) entry which is preliminary data.</text>
</comment>
<dbReference type="PANTHER" id="PTHR31331">
    <property type="entry name" value="LCCL DOMAIN PROTEIN (AFU_ORTHOLOGUE AFUA_5G08630)"/>
    <property type="match status" value="1"/>
</dbReference>
<feature type="domain" description="LCCL" evidence="7">
    <location>
        <begin position="306"/>
        <end position="401"/>
    </location>
</feature>
<dbReference type="Pfam" id="PF03815">
    <property type="entry name" value="LCCL"/>
    <property type="match status" value="3"/>
</dbReference>
<evidence type="ECO:0000256" key="6">
    <source>
        <dbReference type="SAM" id="MobiDB-lite"/>
    </source>
</evidence>
<name>A0AAD9DZL0_9TELE</name>
<dbReference type="GO" id="GO:0005576">
    <property type="term" value="C:extracellular region"/>
    <property type="evidence" value="ECO:0007669"/>
    <property type="project" value="UniProtKB-SubCell"/>
</dbReference>
<dbReference type="PROSITE" id="PS01010">
    <property type="entry name" value="CRISP_2"/>
    <property type="match status" value="1"/>
</dbReference>
<evidence type="ECO:0000256" key="1">
    <source>
        <dbReference type="ARBA" id="ARBA00004613"/>
    </source>
</evidence>
<gene>
    <name evidence="8" type="ORF">P4O66_006681</name>
</gene>
<dbReference type="InterPro" id="IPR001283">
    <property type="entry name" value="CRISP-related"/>
</dbReference>
<dbReference type="Gene3D" id="3.40.33.10">
    <property type="entry name" value="CAP"/>
    <property type="match status" value="1"/>
</dbReference>
<organism evidence="8 9">
    <name type="scientific">Electrophorus voltai</name>
    <dbReference type="NCBI Taxonomy" id="2609070"/>
    <lineage>
        <taxon>Eukaryota</taxon>
        <taxon>Metazoa</taxon>
        <taxon>Chordata</taxon>
        <taxon>Craniata</taxon>
        <taxon>Vertebrata</taxon>
        <taxon>Euteleostomi</taxon>
        <taxon>Actinopterygii</taxon>
        <taxon>Neopterygii</taxon>
        <taxon>Teleostei</taxon>
        <taxon>Ostariophysi</taxon>
        <taxon>Gymnotiformes</taxon>
        <taxon>Gymnotoidei</taxon>
        <taxon>Gymnotidae</taxon>
        <taxon>Electrophorus</taxon>
    </lineage>
</organism>
<keyword evidence="2" id="KW-0964">Secreted</keyword>